<evidence type="ECO:0000259" key="7">
    <source>
        <dbReference type="PROSITE" id="PS50850"/>
    </source>
</evidence>
<proteinExistence type="predicted"/>
<feature type="transmembrane region" description="Helical" evidence="6">
    <location>
        <begin position="107"/>
        <end position="131"/>
    </location>
</feature>
<feature type="domain" description="Major facilitator superfamily (MFS) profile" evidence="7">
    <location>
        <begin position="17"/>
        <end position="473"/>
    </location>
</feature>
<keyword evidence="5 6" id="KW-0472">Membrane</keyword>
<feature type="transmembrane region" description="Helical" evidence="6">
    <location>
        <begin position="83"/>
        <end position="101"/>
    </location>
</feature>
<dbReference type="Pfam" id="PF00083">
    <property type="entry name" value="Sugar_tr"/>
    <property type="match status" value="1"/>
</dbReference>
<dbReference type="EMBL" id="CP121208">
    <property type="protein sequence ID" value="WFM83304.1"/>
    <property type="molecule type" value="Genomic_DNA"/>
</dbReference>
<dbReference type="PANTHER" id="PTHR23511:SF34">
    <property type="entry name" value="SYNAPTIC VESICLE GLYCOPROTEIN 2"/>
    <property type="match status" value="1"/>
</dbReference>
<comment type="subcellular location">
    <subcellularLocation>
        <location evidence="1">Cell membrane</location>
        <topology evidence="1">Multi-pass membrane protein</topology>
    </subcellularLocation>
</comment>
<dbReference type="SUPFAM" id="SSF103473">
    <property type="entry name" value="MFS general substrate transporter"/>
    <property type="match status" value="1"/>
</dbReference>
<feature type="transmembrane region" description="Helical" evidence="6">
    <location>
        <begin position="410"/>
        <end position="433"/>
    </location>
</feature>
<evidence type="ECO:0000256" key="2">
    <source>
        <dbReference type="ARBA" id="ARBA00022448"/>
    </source>
</evidence>
<dbReference type="InterPro" id="IPR036259">
    <property type="entry name" value="MFS_trans_sf"/>
</dbReference>
<dbReference type="InterPro" id="IPR005829">
    <property type="entry name" value="Sugar_transporter_CS"/>
</dbReference>
<evidence type="ECO:0000256" key="6">
    <source>
        <dbReference type="SAM" id="Phobius"/>
    </source>
</evidence>
<dbReference type="Gene3D" id="1.20.1250.20">
    <property type="entry name" value="MFS general substrate transporter like domains"/>
    <property type="match status" value="1"/>
</dbReference>
<evidence type="ECO:0000256" key="3">
    <source>
        <dbReference type="ARBA" id="ARBA00022692"/>
    </source>
</evidence>
<feature type="transmembrane region" description="Helical" evidence="6">
    <location>
        <begin position="51"/>
        <end position="71"/>
    </location>
</feature>
<dbReference type="Proteomes" id="UP001215216">
    <property type="component" value="Chromosome"/>
</dbReference>
<organism evidence="8 9">
    <name type="scientific">Arcanobacterium canis</name>
    <dbReference type="NCBI Taxonomy" id="999183"/>
    <lineage>
        <taxon>Bacteria</taxon>
        <taxon>Bacillati</taxon>
        <taxon>Actinomycetota</taxon>
        <taxon>Actinomycetes</taxon>
        <taxon>Actinomycetales</taxon>
        <taxon>Actinomycetaceae</taxon>
        <taxon>Arcanobacterium</taxon>
    </lineage>
</organism>
<feature type="transmembrane region" description="Helical" evidence="6">
    <location>
        <begin position="171"/>
        <end position="189"/>
    </location>
</feature>
<evidence type="ECO:0000313" key="9">
    <source>
        <dbReference type="Proteomes" id="UP001215216"/>
    </source>
</evidence>
<name>A0ABY8FXQ6_9ACTO</name>
<gene>
    <name evidence="8" type="ORF">P7079_07900</name>
</gene>
<dbReference type="InterPro" id="IPR020846">
    <property type="entry name" value="MFS_dom"/>
</dbReference>
<keyword evidence="3 6" id="KW-0812">Transmembrane</keyword>
<evidence type="ECO:0000313" key="8">
    <source>
        <dbReference type="EMBL" id="WFM83304.1"/>
    </source>
</evidence>
<accession>A0ABY8FXQ6</accession>
<dbReference type="PROSITE" id="PS50850">
    <property type="entry name" value="MFS"/>
    <property type="match status" value="1"/>
</dbReference>
<dbReference type="RefSeq" id="WP_278012699.1">
    <property type="nucleotide sequence ID" value="NZ_CP121208.1"/>
</dbReference>
<dbReference type="CDD" id="cd17316">
    <property type="entry name" value="MFS_SV2_like"/>
    <property type="match status" value="1"/>
</dbReference>
<evidence type="ECO:0000256" key="5">
    <source>
        <dbReference type="ARBA" id="ARBA00023136"/>
    </source>
</evidence>
<keyword evidence="4 6" id="KW-1133">Transmembrane helix</keyword>
<dbReference type="PROSITE" id="PS00216">
    <property type="entry name" value="SUGAR_TRANSPORT_1"/>
    <property type="match status" value="1"/>
</dbReference>
<evidence type="ECO:0000256" key="4">
    <source>
        <dbReference type="ARBA" id="ARBA00022989"/>
    </source>
</evidence>
<dbReference type="InterPro" id="IPR005828">
    <property type="entry name" value="MFS_sugar_transport-like"/>
</dbReference>
<protein>
    <submittedName>
        <fullName evidence="8">MFS transporter</fullName>
    </submittedName>
</protein>
<sequence>MNTSFDNTRLHRNQLSLIALVIIANIAEFFDMFLIGFVVALLSREWSLNGFQAGIILACSGLGTVLGAILWGRLADSLGRRRCMAWCISLLSFFTILSIFVPHRGWALLAVLRIAVGAGVGGLNIVSIPYVAEFVPSRRRGILAGLSSVFIPAGLFLGGVLQAAAGDNWRLMLAVGGFPIFLLVWLLLVPESPKFLISQGRYGEAQRALKWAFMPDIPFHVEHGSVLHSGNRDDRLVQSVGSGVHLPVNAGQQTDSLENSNGPVYAGPYAQLWRFHGRQVLIVSVGTFCFILGSFTIQSWGQTVLHEGFGRDVHSVALIFMLLSLGDLCGRLSAAWLADRIGRRAVMMSFGFLGGCGCALAAGAATSTAPAAWWWFTAGIIIAMLFGDGAFGILNVFGAEQFPTAVRGTGLGLSYGLGATAKVVGPLLFGGLIGVGQASGAELRAAVVPAFLIFACVLIIGGAVYLFARETRGVDIDAL</sequence>
<feature type="transmembrane region" description="Helical" evidence="6">
    <location>
        <begin position="372"/>
        <end position="398"/>
    </location>
</feature>
<reference evidence="8 9" key="1">
    <citation type="submission" date="2023-03" db="EMBL/GenBank/DDBJ databases">
        <title>Complete genome of Arcanobacterium canis strain DSM 25104 isolated in 2010 from a canine otitis externa in Germany.</title>
        <authorList>
            <person name="Borowiak M."/>
            <person name="Kreitlow A."/>
            <person name="Malorny B."/>
            <person name="Laemmler C."/>
            <person name="Prenger-Berninghoff E."/>
            <person name="Ploetz M."/>
            <person name="Abdulmawjood A."/>
        </authorList>
    </citation>
    <scope>NUCLEOTIDE SEQUENCE [LARGE SCALE GENOMIC DNA]</scope>
    <source>
        <strain evidence="8 9">DSM 25104</strain>
    </source>
</reference>
<feature type="transmembrane region" description="Helical" evidence="6">
    <location>
        <begin position="143"/>
        <end position="165"/>
    </location>
</feature>
<feature type="transmembrane region" description="Helical" evidence="6">
    <location>
        <begin position="280"/>
        <end position="301"/>
    </location>
</feature>
<evidence type="ECO:0000256" key="1">
    <source>
        <dbReference type="ARBA" id="ARBA00004651"/>
    </source>
</evidence>
<feature type="transmembrane region" description="Helical" evidence="6">
    <location>
        <begin position="313"/>
        <end position="338"/>
    </location>
</feature>
<dbReference type="PANTHER" id="PTHR23511">
    <property type="entry name" value="SYNAPTIC VESICLE GLYCOPROTEIN 2"/>
    <property type="match status" value="1"/>
</dbReference>
<keyword evidence="9" id="KW-1185">Reference proteome</keyword>
<keyword evidence="2" id="KW-0813">Transport</keyword>
<feature type="transmembrane region" description="Helical" evidence="6">
    <location>
        <begin position="345"/>
        <end position="366"/>
    </location>
</feature>
<feature type="transmembrane region" description="Helical" evidence="6">
    <location>
        <begin position="15"/>
        <end position="39"/>
    </location>
</feature>
<feature type="transmembrane region" description="Helical" evidence="6">
    <location>
        <begin position="445"/>
        <end position="468"/>
    </location>
</feature>